<protein>
    <submittedName>
        <fullName evidence="1">Uncharacterized protein</fullName>
    </submittedName>
</protein>
<sequence length="80" mass="9108">MKLHKGKCKALYPGKCLLGRPRFGKLSEFIAKLSLPFEKGTIRIIRETRLVEYLHECIAFEKRGLSSGRGTCSYQFLASE</sequence>
<dbReference type="EMBL" id="QRBI01000108">
    <property type="protein sequence ID" value="RMC11725.1"/>
    <property type="molecule type" value="Genomic_DNA"/>
</dbReference>
<proteinExistence type="predicted"/>
<dbReference type="Proteomes" id="UP000269221">
    <property type="component" value="Unassembled WGS sequence"/>
</dbReference>
<dbReference type="AlphaFoldDB" id="A0A3M0KFA0"/>
<reference evidence="1 2" key="1">
    <citation type="submission" date="2018-07" db="EMBL/GenBank/DDBJ databases">
        <title>A high quality draft genome assembly of the barn swallow (H. rustica rustica).</title>
        <authorList>
            <person name="Formenti G."/>
            <person name="Chiara M."/>
            <person name="Poveda L."/>
            <person name="Francoijs K.-J."/>
            <person name="Bonisoli-Alquati A."/>
            <person name="Canova L."/>
            <person name="Gianfranceschi L."/>
            <person name="Horner D.S."/>
            <person name="Saino N."/>
        </authorList>
    </citation>
    <scope>NUCLEOTIDE SEQUENCE [LARGE SCALE GENOMIC DNA]</scope>
    <source>
        <strain evidence="1">Chelidonia</strain>
        <tissue evidence="1">Blood</tissue>
    </source>
</reference>
<keyword evidence="2" id="KW-1185">Reference proteome</keyword>
<organism evidence="1 2">
    <name type="scientific">Hirundo rustica rustica</name>
    <dbReference type="NCBI Taxonomy" id="333673"/>
    <lineage>
        <taxon>Eukaryota</taxon>
        <taxon>Metazoa</taxon>
        <taxon>Chordata</taxon>
        <taxon>Craniata</taxon>
        <taxon>Vertebrata</taxon>
        <taxon>Euteleostomi</taxon>
        <taxon>Archelosauria</taxon>
        <taxon>Archosauria</taxon>
        <taxon>Dinosauria</taxon>
        <taxon>Saurischia</taxon>
        <taxon>Theropoda</taxon>
        <taxon>Coelurosauria</taxon>
        <taxon>Aves</taxon>
        <taxon>Neognathae</taxon>
        <taxon>Neoaves</taxon>
        <taxon>Telluraves</taxon>
        <taxon>Australaves</taxon>
        <taxon>Passeriformes</taxon>
        <taxon>Sylvioidea</taxon>
        <taxon>Hirundinidae</taxon>
        <taxon>Hirundo</taxon>
    </lineage>
</organism>
<name>A0A3M0KFA0_HIRRU</name>
<comment type="caution">
    <text evidence="1">The sequence shown here is derived from an EMBL/GenBank/DDBJ whole genome shotgun (WGS) entry which is preliminary data.</text>
</comment>
<gene>
    <name evidence="1" type="ORF">DUI87_11848</name>
</gene>
<evidence type="ECO:0000313" key="1">
    <source>
        <dbReference type="EMBL" id="RMC11725.1"/>
    </source>
</evidence>
<accession>A0A3M0KFA0</accession>
<evidence type="ECO:0000313" key="2">
    <source>
        <dbReference type="Proteomes" id="UP000269221"/>
    </source>
</evidence>